<keyword evidence="1" id="KW-0560">Oxidoreductase</keyword>
<proteinExistence type="evidence at transcript level"/>
<dbReference type="EMBL" id="IACT01006297">
    <property type="protein sequence ID" value="LAC25431.1"/>
    <property type="molecule type" value="mRNA"/>
</dbReference>
<reference evidence="3" key="1">
    <citation type="submission" date="2017-11" db="EMBL/GenBank/DDBJ databases">
        <title>The sensing device of the deep-sea amphipod.</title>
        <authorList>
            <person name="Kobayashi H."/>
            <person name="Nagahama T."/>
            <person name="Arai W."/>
            <person name="Sasagawa Y."/>
            <person name="Umeda M."/>
            <person name="Hayashi T."/>
            <person name="Nikaido I."/>
            <person name="Watanabe H."/>
            <person name="Oguri K."/>
            <person name="Kitazato H."/>
            <person name="Fujioka K."/>
            <person name="Kido Y."/>
            <person name="Takami H."/>
        </authorList>
    </citation>
    <scope>NUCLEOTIDE SEQUENCE</scope>
    <source>
        <tissue evidence="3">Whole body</tissue>
    </source>
</reference>
<evidence type="ECO:0000313" key="3">
    <source>
        <dbReference type="EMBL" id="LAC25431.1"/>
    </source>
</evidence>
<feature type="transmembrane region" description="Helical" evidence="2">
    <location>
        <begin position="33"/>
        <end position="51"/>
    </location>
</feature>
<protein>
    <submittedName>
        <fullName evidence="3">Retinol dehydrogenase 11-like</fullName>
    </submittedName>
</protein>
<organism evidence="3">
    <name type="scientific">Hirondellea gigas</name>
    <dbReference type="NCBI Taxonomy" id="1518452"/>
    <lineage>
        <taxon>Eukaryota</taxon>
        <taxon>Metazoa</taxon>
        <taxon>Ecdysozoa</taxon>
        <taxon>Arthropoda</taxon>
        <taxon>Crustacea</taxon>
        <taxon>Multicrustacea</taxon>
        <taxon>Malacostraca</taxon>
        <taxon>Eumalacostraca</taxon>
        <taxon>Peracarida</taxon>
        <taxon>Amphipoda</taxon>
        <taxon>Amphilochidea</taxon>
        <taxon>Lysianassida</taxon>
        <taxon>Lysianassidira</taxon>
        <taxon>Lysianassoidea</taxon>
        <taxon>Lysianassidae</taxon>
        <taxon>Hirondellea</taxon>
    </lineage>
</organism>
<dbReference type="InterPro" id="IPR036291">
    <property type="entry name" value="NAD(P)-bd_dom_sf"/>
</dbReference>
<dbReference type="PRINTS" id="PR00081">
    <property type="entry name" value="GDHRDH"/>
</dbReference>
<sequence length="362" mass="41574">MGHLEKMTSKKIMRMLHPSYLSLRLFFRSWGQFLWAELYNLLVLFTAVYLLQRYFMFHKLRLWLYWLSVLVVRKFMAGGFCRSDVRLNGCTVVITGADSGIGKEVAKELALRGAHLVLGSRDLVKAEQTKKELENLKGSVEIRHLDLSSLESVRTFANGLINHKYHIHMLLNIAGEMMCPYKETADGLEEQMAVNHLGHFLLTNMLLPWLTHHKPARIINVAATAHIDGRIPFSDFNYKQQGYSKWKAYCNSKLATVLFTRQLARNLKDTNVEAFCANPGVSQSALYRHVLPEFVYKHIIGFLVQTPREAAQTITYCATEAKQDVNFYYSECSSGWPSDEAMDDDLAQRLWRESEKLVGLEK</sequence>
<dbReference type="PANTHER" id="PTHR43157:SF31">
    <property type="entry name" value="PHOSPHATIDYLINOSITOL-GLYCAN BIOSYNTHESIS CLASS F PROTEIN"/>
    <property type="match status" value="1"/>
</dbReference>
<dbReference type="AlphaFoldDB" id="A0A6A7G3X2"/>
<evidence type="ECO:0000256" key="2">
    <source>
        <dbReference type="SAM" id="Phobius"/>
    </source>
</evidence>
<keyword evidence="2" id="KW-0812">Transmembrane</keyword>
<name>A0A6A7G3X2_9CRUS</name>
<keyword evidence="2" id="KW-1133">Transmembrane helix</keyword>
<dbReference type="GO" id="GO:0016491">
    <property type="term" value="F:oxidoreductase activity"/>
    <property type="evidence" value="ECO:0007669"/>
    <property type="project" value="UniProtKB-KW"/>
</dbReference>
<dbReference type="PANTHER" id="PTHR43157">
    <property type="entry name" value="PHOSPHATIDYLINOSITOL-GLYCAN BIOSYNTHESIS CLASS F PROTEIN-RELATED"/>
    <property type="match status" value="1"/>
</dbReference>
<keyword evidence="2" id="KW-0472">Membrane</keyword>
<dbReference type="InterPro" id="IPR002347">
    <property type="entry name" value="SDR_fam"/>
</dbReference>
<evidence type="ECO:0000256" key="1">
    <source>
        <dbReference type="ARBA" id="ARBA00023002"/>
    </source>
</evidence>
<dbReference type="Gene3D" id="3.40.50.720">
    <property type="entry name" value="NAD(P)-binding Rossmann-like Domain"/>
    <property type="match status" value="1"/>
</dbReference>
<accession>A0A6A7G3X2</accession>
<dbReference type="SUPFAM" id="SSF51735">
    <property type="entry name" value="NAD(P)-binding Rossmann-fold domains"/>
    <property type="match status" value="1"/>
</dbReference>
<dbReference type="Pfam" id="PF00106">
    <property type="entry name" value="adh_short"/>
    <property type="match status" value="1"/>
</dbReference>